<evidence type="ECO:0000256" key="1">
    <source>
        <dbReference type="SAM" id="MobiDB-lite"/>
    </source>
</evidence>
<accession>A0ABR0HWA4</accession>
<evidence type="ECO:0008006" key="4">
    <source>
        <dbReference type="Google" id="ProtNLM"/>
    </source>
</evidence>
<dbReference type="GeneID" id="87924963"/>
<protein>
    <recommendedName>
        <fullName evidence="4">CMP/dCMP-type deaminase domain-containing protein</fullName>
    </recommendedName>
</protein>
<feature type="compositionally biased region" description="Basic and acidic residues" evidence="1">
    <location>
        <begin position="160"/>
        <end position="172"/>
    </location>
</feature>
<dbReference type="EMBL" id="JAFFHB010000001">
    <property type="protein sequence ID" value="KAK4672189.1"/>
    <property type="molecule type" value="Genomic_DNA"/>
</dbReference>
<sequence>MKRDQCLQLCLQQVTNSPLSYRHGSIVAKGGKILGQGYNDYRHGFNGDTLKTGTLRKAASPHTTPNRPTLGFMPFEIGGDSTGNRCISMHSEMMTIHFALMATRTAAADNMSNVQCGFMRWSHVQNTVAQEKNKTKPSCKKSKSELTKKKRGKQHIPNDLGKKADNRDPKKDRLSCRPEFCRLEEQSHFPTQECPIPRQNNVCQRTKHPKLIGADVYVVRLAHHGTGTDHIKAEEVDDSRLLDMPPPVHVDAPSSSP</sequence>
<dbReference type="Proteomes" id="UP001326199">
    <property type="component" value="Unassembled WGS sequence"/>
</dbReference>
<feature type="region of interest" description="Disordered" evidence="1">
    <location>
        <begin position="128"/>
        <end position="172"/>
    </location>
</feature>
<name>A0ABR0HWA4_9PEZI</name>
<comment type="caution">
    <text evidence="2">The sequence shown here is derived from an EMBL/GenBank/DDBJ whole genome shotgun (WGS) entry which is preliminary data.</text>
</comment>
<proteinExistence type="predicted"/>
<evidence type="ECO:0000313" key="3">
    <source>
        <dbReference type="Proteomes" id="UP001326199"/>
    </source>
</evidence>
<keyword evidence="3" id="KW-1185">Reference proteome</keyword>
<gene>
    <name evidence="2" type="ORF">QC763_0001290</name>
</gene>
<dbReference type="InterPro" id="IPR016193">
    <property type="entry name" value="Cytidine_deaminase-like"/>
</dbReference>
<organism evidence="2 3">
    <name type="scientific">Podospora pseudopauciseta</name>
    <dbReference type="NCBI Taxonomy" id="2093780"/>
    <lineage>
        <taxon>Eukaryota</taxon>
        <taxon>Fungi</taxon>
        <taxon>Dikarya</taxon>
        <taxon>Ascomycota</taxon>
        <taxon>Pezizomycotina</taxon>
        <taxon>Sordariomycetes</taxon>
        <taxon>Sordariomycetidae</taxon>
        <taxon>Sordariales</taxon>
        <taxon>Podosporaceae</taxon>
        <taxon>Podospora</taxon>
    </lineage>
</organism>
<dbReference type="RefSeq" id="XP_062769511.1">
    <property type="nucleotide sequence ID" value="XM_062905052.1"/>
</dbReference>
<reference evidence="2 3" key="1">
    <citation type="journal article" date="2023" name="bioRxiv">
        <title>High-quality genome assemblies of four members of thePodospora anserinaspecies complex.</title>
        <authorList>
            <person name="Ament-Velasquez S.L."/>
            <person name="Vogan A.A."/>
            <person name="Wallerman O."/>
            <person name="Hartmann F."/>
            <person name="Gautier V."/>
            <person name="Silar P."/>
            <person name="Giraud T."/>
            <person name="Johannesson H."/>
        </authorList>
    </citation>
    <scope>NUCLEOTIDE SEQUENCE [LARGE SCALE GENOMIC DNA]</scope>
    <source>
        <strain evidence="2 3">CBS 411.78</strain>
    </source>
</reference>
<dbReference type="SUPFAM" id="SSF53927">
    <property type="entry name" value="Cytidine deaminase-like"/>
    <property type="match status" value="1"/>
</dbReference>
<evidence type="ECO:0000313" key="2">
    <source>
        <dbReference type="EMBL" id="KAK4672189.1"/>
    </source>
</evidence>